<reference evidence="1 2" key="1">
    <citation type="submission" date="2014-04" db="EMBL/GenBank/DDBJ databases">
        <title>Draft genome sequence of Bacillus azotoformans MEV2011, a (co-) denitrifying strain unable to grow in the presence of oxygen.</title>
        <authorList>
            <person name="Nielsen M."/>
            <person name="Schreiber L."/>
            <person name="Finster K."/>
            <person name="Schramm A."/>
        </authorList>
    </citation>
    <scope>NUCLEOTIDE SEQUENCE [LARGE SCALE GENOMIC DNA]</scope>
    <source>
        <strain evidence="1 2">MEV2011</strain>
    </source>
</reference>
<protein>
    <submittedName>
        <fullName evidence="1">Uncharacterized protein</fullName>
    </submittedName>
</protein>
<comment type="caution">
    <text evidence="1">The sequence shown here is derived from an EMBL/GenBank/DDBJ whole genome shotgun (WGS) entry which is preliminary data.</text>
</comment>
<evidence type="ECO:0000313" key="1">
    <source>
        <dbReference type="EMBL" id="KEF40345.1"/>
    </source>
</evidence>
<sequence>MAVDREKVHKMIEEVSQENLKRVFDFIMMLQKDESEIQADNSPLIPQEKNTIEKAEKDILNGDLINSGRIYNVNSVYEFITGVYLISLASYHTCCNMQSSTNNQPLI</sequence>
<dbReference type="RefSeq" id="WP_035192749.1">
    <property type="nucleotide sequence ID" value="NZ_JJRY01000001.1"/>
</dbReference>
<dbReference type="Proteomes" id="UP000027936">
    <property type="component" value="Unassembled WGS sequence"/>
</dbReference>
<accession>A0A072P4D7</accession>
<dbReference type="EMBL" id="JJRY01000001">
    <property type="protein sequence ID" value="KEF40345.1"/>
    <property type="molecule type" value="Genomic_DNA"/>
</dbReference>
<name>A0A072P4D7_SCHAZ</name>
<dbReference type="PATRIC" id="fig|1348973.3.peg.359"/>
<dbReference type="AlphaFoldDB" id="A0A072P4D7"/>
<proteinExistence type="predicted"/>
<evidence type="ECO:0000313" key="2">
    <source>
        <dbReference type="Proteomes" id="UP000027936"/>
    </source>
</evidence>
<organism evidence="1 2">
    <name type="scientific">Schinkia azotoformans MEV2011</name>
    <dbReference type="NCBI Taxonomy" id="1348973"/>
    <lineage>
        <taxon>Bacteria</taxon>
        <taxon>Bacillati</taxon>
        <taxon>Bacillota</taxon>
        <taxon>Bacilli</taxon>
        <taxon>Bacillales</taxon>
        <taxon>Bacillaceae</taxon>
        <taxon>Calidifontibacillus/Schinkia group</taxon>
        <taxon>Schinkia</taxon>
    </lineage>
</organism>
<gene>
    <name evidence="1" type="ORF">M670_00371</name>
</gene>